<reference evidence="1 2" key="1">
    <citation type="submission" date="2019-03" db="EMBL/GenBank/DDBJ databases">
        <title>Genomic Encyclopedia of Type Strains, Phase IV (KMG-IV): sequencing the most valuable type-strain genomes for metagenomic binning, comparative biology and taxonomic classification.</title>
        <authorList>
            <person name="Goeker M."/>
        </authorList>
    </citation>
    <scope>NUCLEOTIDE SEQUENCE [LARGE SCALE GENOMIC DNA]</scope>
    <source>
        <strain evidence="1 2">DSM 10053</strain>
    </source>
</reference>
<dbReference type="AlphaFoldDB" id="A0A4R1KSU0"/>
<keyword evidence="2" id="KW-1185">Reference proteome</keyword>
<dbReference type="OrthoDB" id="8694261at2"/>
<organism evidence="1 2">
    <name type="scientific">Lonepinella koalarum</name>
    <dbReference type="NCBI Taxonomy" id="53417"/>
    <lineage>
        <taxon>Bacteria</taxon>
        <taxon>Pseudomonadati</taxon>
        <taxon>Pseudomonadota</taxon>
        <taxon>Gammaproteobacteria</taxon>
        <taxon>Pasteurellales</taxon>
        <taxon>Pasteurellaceae</taxon>
        <taxon>Lonepinella</taxon>
    </lineage>
</organism>
<dbReference type="Proteomes" id="UP000295496">
    <property type="component" value="Unassembled WGS sequence"/>
</dbReference>
<gene>
    <name evidence="1" type="ORF">EV692_1793</name>
</gene>
<dbReference type="RefSeq" id="WP_132302387.1">
    <property type="nucleotide sequence ID" value="NZ_CP170642.1"/>
</dbReference>
<comment type="caution">
    <text evidence="1">The sequence shown here is derived from an EMBL/GenBank/DDBJ whole genome shotgun (WGS) entry which is preliminary data.</text>
</comment>
<protein>
    <submittedName>
        <fullName evidence="1">Uncharacterized protein</fullName>
    </submittedName>
</protein>
<dbReference type="EMBL" id="SMGJ01000006">
    <property type="protein sequence ID" value="TCK68094.1"/>
    <property type="molecule type" value="Genomic_DNA"/>
</dbReference>
<sequence>MGSSLDLPIERQRELAVIFGYGDDLTKWRKYMQECEQEFEDDENEIEEDPTQAEIAQKIHDLETNPYAIEYYRRITDNYDLTVEQQIKHLRNLKTKD</sequence>
<proteinExistence type="predicted"/>
<accession>A0A4R1KSU0</accession>
<evidence type="ECO:0000313" key="1">
    <source>
        <dbReference type="EMBL" id="TCK68094.1"/>
    </source>
</evidence>
<evidence type="ECO:0000313" key="2">
    <source>
        <dbReference type="Proteomes" id="UP000295496"/>
    </source>
</evidence>
<name>A0A4R1KSU0_9PAST</name>